<sequence length="85" mass="9103">MRGCMTVLYDFNELTVVRSSVNRVVHVVGPCPALGCPLEASAGKKLPNKGGPAPPQMWSLPPLNLLFTKGEDAALSERLWLGLEG</sequence>
<organism evidence="1 2">
    <name type="scientific">Oryzias melastigma</name>
    <name type="common">Marine medaka</name>
    <dbReference type="NCBI Taxonomy" id="30732"/>
    <lineage>
        <taxon>Eukaryota</taxon>
        <taxon>Metazoa</taxon>
        <taxon>Chordata</taxon>
        <taxon>Craniata</taxon>
        <taxon>Vertebrata</taxon>
        <taxon>Euteleostomi</taxon>
        <taxon>Actinopterygii</taxon>
        <taxon>Neopterygii</taxon>
        <taxon>Teleostei</taxon>
        <taxon>Neoteleostei</taxon>
        <taxon>Acanthomorphata</taxon>
        <taxon>Ovalentaria</taxon>
        <taxon>Atherinomorphae</taxon>
        <taxon>Beloniformes</taxon>
        <taxon>Adrianichthyidae</taxon>
        <taxon>Oryziinae</taxon>
        <taxon>Oryzias</taxon>
    </lineage>
</organism>
<accession>A0A834EZN4</accession>
<proteinExistence type="predicted"/>
<evidence type="ECO:0000313" key="1">
    <source>
        <dbReference type="EMBL" id="KAF6715636.1"/>
    </source>
</evidence>
<reference evidence="1" key="1">
    <citation type="journal article" name="BMC Genomics">
        <title>Long-read sequencing and de novo genome assembly of marine medaka (Oryzias melastigma).</title>
        <authorList>
            <person name="Liang P."/>
            <person name="Saqib H.S.A."/>
            <person name="Ni X."/>
            <person name="Shen Y."/>
        </authorList>
    </citation>
    <scope>NUCLEOTIDE SEQUENCE</scope>
    <source>
        <strain evidence="1">Bigg-433</strain>
    </source>
</reference>
<gene>
    <name evidence="1" type="ORF">FQA47_007088</name>
</gene>
<protein>
    <submittedName>
        <fullName evidence="1">Uncharacterized protein</fullName>
    </submittedName>
</protein>
<dbReference type="EMBL" id="WKFB01001036">
    <property type="protein sequence ID" value="KAF6715636.1"/>
    <property type="molecule type" value="Genomic_DNA"/>
</dbReference>
<dbReference type="Proteomes" id="UP000646548">
    <property type="component" value="Unassembled WGS sequence"/>
</dbReference>
<comment type="caution">
    <text evidence="1">The sequence shown here is derived from an EMBL/GenBank/DDBJ whole genome shotgun (WGS) entry which is preliminary data.</text>
</comment>
<name>A0A834EZN4_ORYME</name>
<evidence type="ECO:0000313" key="2">
    <source>
        <dbReference type="Proteomes" id="UP000646548"/>
    </source>
</evidence>
<dbReference type="AlphaFoldDB" id="A0A834EZN4"/>